<evidence type="ECO:0000313" key="2">
    <source>
        <dbReference type="EMBL" id="MBK1840510.1"/>
    </source>
</evidence>
<name>A0ABS1FAQ7_9PROT</name>
<dbReference type="RefSeq" id="WP_200197125.1">
    <property type="nucleotide sequence ID" value="NZ_JAENHM010000064.1"/>
</dbReference>
<reference evidence="3" key="1">
    <citation type="submission" date="2021-01" db="EMBL/GenBank/DDBJ databases">
        <title>Genome public.</title>
        <authorList>
            <person name="Liu C."/>
            <person name="Sun Q."/>
        </authorList>
    </citation>
    <scope>NUCLEOTIDE SEQUENCE [LARGE SCALE GENOMIC DNA]</scope>
    <source>
        <strain evidence="3">YIM B02556</strain>
    </source>
</reference>
<evidence type="ECO:0000256" key="1">
    <source>
        <dbReference type="SAM" id="MobiDB-lite"/>
    </source>
</evidence>
<keyword evidence="3" id="KW-1185">Reference proteome</keyword>
<proteinExistence type="predicted"/>
<feature type="region of interest" description="Disordered" evidence="1">
    <location>
        <begin position="109"/>
        <end position="151"/>
    </location>
</feature>
<gene>
    <name evidence="2" type="ORF">JHL17_24205</name>
</gene>
<dbReference type="Proteomes" id="UP000652760">
    <property type="component" value="Unassembled WGS sequence"/>
</dbReference>
<protein>
    <submittedName>
        <fullName evidence="2">Phasin family protein</fullName>
    </submittedName>
</protein>
<sequence>MRNQAASTYASPRLANELSAWTSGNLVQNTFLQRTEAILRMQSNLFDGFESLSHSWLEHRQDDIRSALSAVERMGAIENAAERSSLWNEWLADRMKRWSEEASAMVEQAQSVSRTIADQTSATVQRSLQAKERHADGAGVRRDRKSEETNS</sequence>
<evidence type="ECO:0000313" key="3">
    <source>
        <dbReference type="Proteomes" id="UP000652760"/>
    </source>
</evidence>
<feature type="compositionally biased region" description="Basic and acidic residues" evidence="1">
    <location>
        <begin position="129"/>
        <end position="151"/>
    </location>
</feature>
<organism evidence="2 3">
    <name type="scientific">Azospirillum endophyticum</name>
    <dbReference type="NCBI Taxonomy" id="2800326"/>
    <lineage>
        <taxon>Bacteria</taxon>
        <taxon>Pseudomonadati</taxon>
        <taxon>Pseudomonadota</taxon>
        <taxon>Alphaproteobacteria</taxon>
        <taxon>Rhodospirillales</taxon>
        <taxon>Azospirillaceae</taxon>
        <taxon>Azospirillum</taxon>
    </lineage>
</organism>
<accession>A0ABS1FAQ7</accession>
<comment type="caution">
    <text evidence="2">The sequence shown here is derived from an EMBL/GenBank/DDBJ whole genome shotgun (WGS) entry which is preliminary data.</text>
</comment>
<feature type="compositionally biased region" description="Polar residues" evidence="1">
    <location>
        <begin position="109"/>
        <end position="128"/>
    </location>
</feature>
<dbReference type="EMBL" id="JAENHM010000064">
    <property type="protein sequence ID" value="MBK1840510.1"/>
    <property type="molecule type" value="Genomic_DNA"/>
</dbReference>